<organism evidence="1 2">
    <name type="scientific">Seminavis robusta</name>
    <dbReference type="NCBI Taxonomy" id="568900"/>
    <lineage>
        <taxon>Eukaryota</taxon>
        <taxon>Sar</taxon>
        <taxon>Stramenopiles</taxon>
        <taxon>Ochrophyta</taxon>
        <taxon>Bacillariophyta</taxon>
        <taxon>Bacillariophyceae</taxon>
        <taxon>Bacillariophycidae</taxon>
        <taxon>Naviculales</taxon>
        <taxon>Naviculaceae</taxon>
        <taxon>Seminavis</taxon>
    </lineage>
</organism>
<comment type="caution">
    <text evidence="1">The sequence shown here is derived from an EMBL/GenBank/DDBJ whole genome shotgun (WGS) entry which is preliminary data.</text>
</comment>
<name>A0A9N8D8Z8_9STRA</name>
<dbReference type="AlphaFoldDB" id="A0A9N8D8Z8"/>
<protein>
    <submittedName>
        <fullName evidence="1">Uncharacterized protein</fullName>
    </submittedName>
</protein>
<dbReference type="EMBL" id="CAICTM010000042">
    <property type="protein sequence ID" value="CAB9498618.1"/>
    <property type="molecule type" value="Genomic_DNA"/>
</dbReference>
<gene>
    <name evidence="1" type="ORF">SEMRO_42_G025460.1</name>
</gene>
<keyword evidence="2" id="KW-1185">Reference proteome</keyword>
<evidence type="ECO:0000313" key="1">
    <source>
        <dbReference type="EMBL" id="CAB9498618.1"/>
    </source>
</evidence>
<reference evidence="1" key="1">
    <citation type="submission" date="2020-06" db="EMBL/GenBank/DDBJ databases">
        <authorList>
            <consortium name="Plant Systems Biology data submission"/>
        </authorList>
    </citation>
    <scope>NUCLEOTIDE SEQUENCE</scope>
    <source>
        <strain evidence="1">D6</strain>
    </source>
</reference>
<sequence>MAAPTSCNPAPEKPAPVRYAGARMNPEIRDTVCDVNIVDCYHYLDPYGNLYAHYLPKDTPIRIEIKKDNEDNENNEDDIVSEEAKAWKCMLQE</sequence>
<dbReference type="Proteomes" id="UP001153069">
    <property type="component" value="Unassembled WGS sequence"/>
</dbReference>
<evidence type="ECO:0000313" key="2">
    <source>
        <dbReference type="Proteomes" id="UP001153069"/>
    </source>
</evidence>
<accession>A0A9N8D8Z8</accession>
<proteinExistence type="predicted"/>